<accession>A0ABU8WJH9</accession>
<evidence type="ECO:0000313" key="2">
    <source>
        <dbReference type="EMBL" id="MEJ8846953.1"/>
    </source>
</evidence>
<evidence type="ECO:0000313" key="3">
    <source>
        <dbReference type="Proteomes" id="UP001385892"/>
    </source>
</evidence>
<evidence type="ECO:0000256" key="1">
    <source>
        <dbReference type="SAM" id="SignalP"/>
    </source>
</evidence>
<organism evidence="2 3">
    <name type="scientific">Variovorax rhizosphaerae</name>
    <dbReference type="NCBI Taxonomy" id="1836200"/>
    <lineage>
        <taxon>Bacteria</taxon>
        <taxon>Pseudomonadati</taxon>
        <taxon>Pseudomonadota</taxon>
        <taxon>Betaproteobacteria</taxon>
        <taxon>Burkholderiales</taxon>
        <taxon>Comamonadaceae</taxon>
        <taxon>Variovorax</taxon>
    </lineage>
</organism>
<gene>
    <name evidence="2" type="ORF">WKW82_09850</name>
</gene>
<proteinExistence type="predicted"/>
<protein>
    <recommendedName>
        <fullName evidence="4">DUF3455 domain-containing protein</fullName>
    </recommendedName>
</protein>
<dbReference type="Proteomes" id="UP001385892">
    <property type="component" value="Unassembled WGS sequence"/>
</dbReference>
<evidence type="ECO:0008006" key="4">
    <source>
        <dbReference type="Google" id="ProtNLM"/>
    </source>
</evidence>
<feature type="signal peptide" evidence="1">
    <location>
        <begin position="1"/>
        <end position="31"/>
    </location>
</feature>
<name>A0ABU8WJH9_9BURK</name>
<dbReference type="RefSeq" id="WP_340342103.1">
    <property type="nucleotide sequence ID" value="NZ_JBBKZT010000004.1"/>
</dbReference>
<reference evidence="2 3" key="1">
    <citation type="submission" date="2024-03" db="EMBL/GenBank/DDBJ databases">
        <title>Novel species of the genus Variovorax.</title>
        <authorList>
            <person name="Liu Q."/>
            <person name="Xin Y.-H."/>
        </authorList>
    </citation>
    <scope>NUCLEOTIDE SEQUENCE [LARGE SCALE GENOMIC DNA]</scope>
    <source>
        <strain evidence="2 3">KACC 18900</strain>
    </source>
</reference>
<sequence>MNTTRRGPRARAFSRSFLGVAAWSAMVTAFAQTPPAPVPAASAWIIGHMSYRGKNKGQHYTLNANVVVPGNPSNPGASAAFAVDDDGKVTAVGQTAYQPTQGLSTVRREFDTPKPPMTGEQGPRYLMVCSWPLDDQRHAAGPVSIGFAERDDTRTKVSKDGTLQESLTMHWVGIPAPRAQAKFAAKDYCGEVARTGKSSAPMWMLPGKS</sequence>
<feature type="chain" id="PRO_5046316961" description="DUF3455 domain-containing protein" evidence="1">
    <location>
        <begin position="32"/>
        <end position="209"/>
    </location>
</feature>
<keyword evidence="3" id="KW-1185">Reference proteome</keyword>
<dbReference type="EMBL" id="JBBKZT010000004">
    <property type="protein sequence ID" value="MEJ8846953.1"/>
    <property type="molecule type" value="Genomic_DNA"/>
</dbReference>
<comment type="caution">
    <text evidence="2">The sequence shown here is derived from an EMBL/GenBank/DDBJ whole genome shotgun (WGS) entry which is preliminary data.</text>
</comment>
<keyword evidence="1" id="KW-0732">Signal</keyword>